<evidence type="ECO:0000256" key="1">
    <source>
        <dbReference type="SAM" id="MobiDB-lite"/>
    </source>
</evidence>
<proteinExistence type="predicted"/>
<evidence type="ECO:0000313" key="2">
    <source>
        <dbReference type="EMBL" id="MDJ1113140.1"/>
    </source>
</evidence>
<name>A0ABT6ZAE7_9MICO</name>
<comment type="caution">
    <text evidence="2">The sequence shown here is derived from an EMBL/GenBank/DDBJ whole genome shotgun (WGS) entry which is preliminary data.</text>
</comment>
<dbReference type="Proteomes" id="UP001321481">
    <property type="component" value="Unassembled WGS sequence"/>
</dbReference>
<dbReference type="EMBL" id="JASJND010000001">
    <property type="protein sequence ID" value="MDJ1113140.1"/>
    <property type="molecule type" value="Genomic_DNA"/>
</dbReference>
<dbReference type="RefSeq" id="WP_283714433.1">
    <property type="nucleotide sequence ID" value="NZ_JASJND010000001.1"/>
</dbReference>
<keyword evidence="3" id="KW-1185">Reference proteome</keyword>
<evidence type="ECO:0000313" key="3">
    <source>
        <dbReference type="Proteomes" id="UP001321481"/>
    </source>
</evidence>
<sequence length="227" mass="23067">MTAPEPPAEQPPAAPAPRKRGAWVGTITDKVPTGWLTGILLVPFLAITAAFGGLNAVAAPAIPEISPGDTHDSGPFDLTVERAVLIDELQGSGASPEEGQRVLALVVTAENTWDRAFGSYATNGVTGALAIPALGEGAAPVAVARLDDATGSPFLQPGMPVELIVTWVVDAGAYTDGDEIALEIRDFTLSVGQFITAGEDWGYPVLGATLAVPVTDVGAGADAEADG</sequence>
<feature type="compositionally biased region" description="Pro residues" evidence="1">
    <location>
        <begin position="1"/>
        <end position="15"/>
    </location>
</feature>
<reference evidence="2 3" key="1">
    <citation type="submission" date="2023-05" db="EMBL/GenBank/DDBJ databases">
        <title>Microbacterium dauci sp.nov., Isolated from Carrot Rhizosphere Soil.</title>
        <authorList>
            <person name="Xiao Z."/>
            <person name="Zheng J."/>
        </authorList>
    </citation>
    <scope>NUCLEOTIDE SEQUENCE [LARGE SCALE GENOMIC DNA]</scope>
    <source>
        <strain evidence="2 3">LX3-4</strain>
    </source>
</reference>
<protein>
    <submittedName>
        <fullName evidence="2">Uncharacterized protein</fullName>
    </submittedName>
</protein>
<organism evidence="2 3">
    <name type="scientific">Microbacterium dauci</name>
    <dbReference type="NCBI Taxonomy" id="3048008"/>
    <lineage>
        <taxon>Bacteria</taxon>
        <taxon>Bacillati</taxon>
        <taxon>Actinomycetota</taxon>
        <taxon>Actinomycetes</taxon>
        <taxon>Micrococcales</taxon>
        <taxon>Microbacteriaceae</taxon>
        <taxon>Microbacterium</taxon>
    </lineage>
</organism>
<feature type="region of interest" description="Disordered" evidence="1">
    <location>
        <begin position="1"/>
        <end position="21"/>
    </location>
</feature>
<gene>
    <name evidence="2" type="ORF">QNI14_01595</name>
</gene>
<accession>A0ABT6ZAE7</accession>